<feature type="domain" description="GerMN" evidence="3">
    <location>
        <begin position="122"/>
        <end position="208"/>
    </location>
</feature>
<dbReference type="InterPro" id="IPR019606">
    <property type="entry name" value="GerMN"/>
</dbReference>
<organism evidence="4 5">
    <name type="scientific">Evansella cellulosilytica (strain ATCC 21833 / DSM 2522 / FERM P-1141 / JCM 9156 / N-4)</name>
    <name type="common">Bacillus cellulosilyticus</name>
    <dbReference type="NCBI Taxonomy" id="649639"/>
    <lineage>
        <taxon>Bacteria</taxon>
        <taxon>Bacillati</taxon>
        <taxon>Bacillota</taxon>
        <taxon>Bacilli</taxon>
        <taxon>Bacillales</taxon>
        <taxon>Bacillaceae</taxon>
        <taxon>Evansella</taxon>
    </lineage>
</organism>
<dbReference type="Pfam" id="PF10646">
    <property type="entry name" value="Germane"/>
    <property type="match status" value="1"/>
</dbReference>
<dbReference type="KEGG" id="bco:Bcell_0320"/>
<keyword evidence="4" id="KW-0449">Lipoprotein</keyword>
<reference evidence="4 5" key="1">
    <citation type="submission" date="2010-12" db="EMBL/GenBank/DDBJ databases">
        <title>Complete sequence of Bacillus cellulosilyticus DSM 2522.</title>
        <authorList>
            <consortium name="US DOE Joint Genome Institute"/>
            <person name="Lucas S."/>
            <person name="Copeland A."/>
            <person name="Lapidus A."/>
            <person name="Cheng J.-F."/>
            <person name="Bruce D."/>
            <person name="Goodwin L."/>
            <person name="Pitluck S."/>
            <person name="Chertkov O."/>
            <person name="Detter J.C."/>
            <person name="Han C."/>
            <person name="Tapia R."/>
            <person name="Land M."/>
            <person name="Hauser L."/>
            <person name="Jeffries C."/>
            <person name="Kyrpides N."/>
            <person name="Ivanova N."/>
            <person name="Mikhailova N."/>
            <person name="Brumm P."/>
            <person name="Mead D."/>
            <person name="Woyke T."/>
        </authorList>
    </citation>
    <scope>NUCLEOTIDE SEQUENCE [LARGE SCALE GENOMIC DNA]</scope>
    <source>
        <strain evidence="5">ATCC 21833 / DSM 2522 / FERM P-1141 / JCM 9156 / N-4</strain>
    </source>
</reference>
<accession>E6TV23</accession>
<dbReference type="STRING" id="649639.Bcell_0320"/>
<dbReference type="RefSeq" id="WP_013486947.1">
    <property type="nucleotide sequence ID" value="NC_014829.1"/>
</dbReference>
<evidence type="ECO:0000256" key="1">
    <source>
        <dbReference type="SAM" id="MobiDB-lite"/>
    </source>
</evidence>
<keyword evidence="5" id="KW-1185">Reference proteome</keyword>
<dbReference type="HOGENOM" id="CLU_080926_1_0_9"/>
<evidence type="ECO:0000313" key="4">
    <source>
        <dbReference type="EMBL" id="ADU28606.1"/>
    </source>
</evidence>
<sequence length="229" mass="25286" precursor="true">MKKIFFGTLLSFVITLSLSGCGQGEENDNTTPIDRSGADDTEQEIVEDDTTDNLDEGIENEEDNNKEEEEADSQLREDDETATQTDDVEMVDNVVLYFSDDQLMEMYRVNTDVSVPANEEGAKNAYELWTAGPLQENLVSLLPETTTVQSVTFEDDVAYVSFSENILEANLGSSGELMLIEQIALIAKQFGVGKTQILIGGEVHESFLGHMDTSEPFTAGNPEDYEVVE</sequence>
<dbReference type="OrthoDB" id="1954033at2"/>
<feature type="signal peptide" evidence="2">
    <location>
        <begin position="1"/>
        <end position="22"/>
    </location>
</feature>
<evidence type="ECO:0000256" key="2">
    <source>
        <dbReference type="SAM" id="SignalP"/>
    </source>
</evidence>
<name>E6TV23_EVAC2</name>
<dbReference type="EMBL" id="CP002394">
    <property type="protein sequence ID" value="ADU28606.1"/>
    <property type="molecule type" value="Genomic_DNA"/>
</dbReference>
<feature type="chain" id="PRO_5038936592" evidence="2">
    <location>
        <begin position="23"/>
        <end position="229"/>
    </location>
</feature>
<dbReference type="SMART" id="SM00909">
    <property type="entry name" value="Germane"/>
    <property type="match status" value="1"/>
</dbReference>
<protein>
    <submittedName>
        <fullName evidence="4">Lipoprotein LpqB, GerMN domain</fullName>
    </submittedName>
</protein>
<evidence type="ECO:0000259" key="3">
    <source>
        <dbReference type="SMART" id="SM00909"/>
    </source>
</evidence>
<dbReference type="Proteomes" id="UP000001401">
    <property type="component" value="Chromosome"/>
</dbReference>
<dbReference type="AlphaFoldDB" id="E6TV23"/>
<feature type="region of interest" description="Disordered" evidence="1">
    <location>
        <begin position="20"/>
        <end position="87"/>
    </location>
</feature>
<keyword evidence="2" id="KW-0732">Signal</keyword>
<feature type="compositionally biased region" description="Acidic residues" evidence="1">
    <location>
        <begin position="39"/>
        <end position="87"/>
    </location>
</feature>
<evidence type="ECO:0000313" key="5">
    <source>
        <dbReference type="Proteomes" id="UP000001401"/>
    </source>
</evidence>
<dbReference type="eggNOG" id="COG5401">
    <property type="taxonomic scope" value="Bacteria"/>
</dbReference>
<proteinExistence type="predicted"/>
<dbReference type="PROSITE" id="PS51257">
    <property type="entry name" value="PROKAR_LIPOPROTEIN"/>
    <property type="match status" value="1"/>
</dbReference>
<gene>
    <name evidence="4" type="ordered locus">Bcell_0320</name>
</gene>